<dbReference type="Gramene" id="ONIVA10G17080.1">
    <property type="protein sequence ID" value="ONIVA10G17080.1"/>
    <property type="gene ID" value="ONIVA10G17080"/>
</dbReference>
<evidence type="ECO:0000313" key="2">
    <source>
        <dbReference type="EnsemblPlants" id="ONIVA10G17080.1"/>
    </source>
</evidence>
<reference evidence="2" key="1">
    <citation type="submission" date="2015-04" db="UniProtKB">
        <authorList>
            <consortium name="EnsemblPlants"/>
        </authorList>
    </citation>
    <scope>IDENTIFICATION</scope>
    <source>
        <strain evidence="2">SL10</strain>
    </source>
</reference>
<proteinExistence type="predicted"/>
<feature type="compositionally biased region" description="Basic and acidic residues" evidence="1">
    <location>
        <begin position="64"/>
        <end position="73"/>
    </location>
</feature>
<accession>A0A0E0IUZ9</accession>
<sequence length="90" mass="9337">MVKRRKEDVAQRVPTVAAAAVPGDMMAKVLTKAREAVLSLTSENRVSGGKGKGKREGGEEEEGEGRADGERVKPAAVDSNSGGLDRCVGA</sequence>
<reference evidence="2" key="2">
    <citation type="submission" date="2018-04" db="EMBL/GenBank/DDBJ databases">
        <title>OnivRS2 (Oryza nivara Reference Sequence Version 2).</title>
        <authorList>
            <person name="Zhang J."/>
            <person name="Kudrna D."/>
            <person name="Lee S."/>
            <person name="Talag J."/>
            <person name="Rajasekar S."/>
            <person name="Welchert J."/>
            <person name="Hsing Y.-I."/>
            <person name="Wing R.A."/>
        </authorList>
    </citation>
    <scope>NUCLEOTIDE SEQUENCE [LARGE SCALE GENOMIC DNA]</scope>
</reference>
<evidence type="ECO:0000256" key="1">
    <source>
        <dbReference type="SAM" id="MobiDB-lite"/>
    </source>
</evidence>
<dbReference type="EnsemblPlants" id="ONIVA10G17080.1">
    <property type="protein sequence ID" value="ONIVA10G17080.1"/>
    <property type="gene ID" value="ONIVA10G17080"/>
</dbReference>
<protein>
    <submittedName>
        <fullName evidence="2">Uncharacterized protein</fullName>
    </submittedName>
</protein>
<evidence type="ECO:0000313" key="3">
    <source>
        <dbReference type="Proteomes" id="UP000006591"/>
    </source>
</evidence>
<name>A0A0E0IUZ9_ORYNI</name>
<keyword evidence="3" id="KW-1185">Reference proteome</keyword>
<dbReference type="Proteomes" id="UP000006591">
    <property type="component" value="Chromosome 10"/>
</dbReference>
<dbReference type="AlphaFoldDB" id="A0A0E0IUZ9"/>
<dbReference type="HOGENOM" id="CLU_2444612_0_0_1"/>
<feature type="region of interest" description="Disordered" evidence="1">
    <location>
        <begin position="40"/>
        <end position="90"/>
    </location>
</feature>
<organism evidence="2">
    <name type="scientific">Oryza nivara</name>
    <name type="common">Indian wild rice</name>
    <name type="synonym">Oryza sativa f. spontanea</name>
    <dbReference type="NCBI Taxonomy" id="4536"/>
    <lineage>
        <taxon>Eukaryota</taxon>
        <taxon>Viridiplantae</taxon>
        <taxon>Streptophyta</taxon>
        <taxon>Embryophyta</taxon>
        <taxon>Tracheophyta</taxon>
        <taxon>Spermatophyta</taxon>
        <taxon>Magnoliopsida</taxon>
        <taxon>Liliopsida</taxon>
        <taxon>Poales</taxon>
        <taxon>Poaceae</taxon>
        <taxon>BOP clade</taxon>
        <taxon>Oryzoideae</taxon>
        <taxon>Oryzeae</taxon>
        <taxon>Oryzinae</taxon>
        <taxon>Oryza</taxon>
    </lineage>
</organism>